<gene>
    <name evidence="4" type="ORF">LEA_19698</name>
</gene>
<evidence type="ECO:0000313" key="4">
    <source>
        <dbReference type="EMBL" id="EKC46752.1"/>
    </source>
</evidence>
<keyword evidence="2" id="KW-0238">DNA-binding</keyword>
<evidence type="ECO:0000256" key="2">
    <source>
        <dbReference type="ARBA" id="ARBA00023125"/>
    </source>
</evidence>
<dbReference type="InterPro" id="IPR008920">
    <property type="entry name" value="TF_FadR/GntR_C"/>
</dbReference>
<evidence type="ECO:0000256" key="1">
    <source>
        <dbReference type="ARBA" id="ARBA00023015"/>
    </source>
</evidence>
<dbReference type="AlphaFoldDB" id="K1RDD1"/>
<evidence type="ECO:0000256" key="3">
    <source>
        <dbReference type="ARBA" id="ARBA00023163"/>
    </source>
</evidence>
<keyword evidence="1" id="KW-0805">Transcription regulation</keyword>
<dbReference type="SUPFAM" id="SSF48008">
    <property type="entry name" value="GntR ligand-binding domain-like"/>
    <property type="match status" value="1"/>
</dbReference>
<organism evidence="4">
    <name type="scientific">human gut metagenome</name>
    <dbReference type="NCBI Taxonomy" id="408170"/>
    <lineage>
        <taxon>unclassified sequences</taxon>
        <taxon>metagenomes</taxon>
        <taxon>organismal metagenomes</taxon>
    </lineage>
</organism>
<dbReference type="Gene3D" id="1.20.120.530">
    <property type="entry name" value="GntR ligand-binding domain-like"/>
    <property type="match status" value="1"/>
</dbReference>
<dbReference type="EMBL" id="AJWY01013541">
    <property type="protein sequence ID" value="EKC46752.1"/>
    <property type="molecule type" value="Genomic_DNA"/>
</dbReference>
<keyword evidence="3" id="KW-0804">Transcription</keyword>
<accession>K1RDD1</accession>
<sequence length="51" mass="5976">MKDSDVSKDNMSDDRLIMDFIKKRNPDGARTAMRLHIIHAMEALQKIKINY</sequence>
<comment type="caution">
    <text evidence="4">The sequence shown here is derived from an EMBL/GenBank/DDBJ whole genome shotgun (WGS) entry which is preliminary data.</text>
</comment>
<proteinExistence type="predicted"/>
<name>K1RDD1_9ZZZZ</name>
<evidence type="ECO:0008006" key="5">
    <source>
        <dbReference type="Google" id="ProtNLM"/>
    </source>
</evidence>
<reference evidence="4" key="1">
    <citation type="journal article" date="2013" name="Environ. Microbiol.">
        <title>Microbiota from the distal guts of lean and obese adolescents exhibit partial functional redundancy besides clear differences in community structure.</title>
        <authorList>
            <person name="Ferrer M."/>
            <person name="Ruiz A."/>
            <person name="Lanza F."/>
            <person name="Haange S.B."/>
            <person name="Oberbach A."/>
            <person name="Till H."/>
            <person name="Bargiela R."/>
            <person name="Campoy C."/>
            <person name="Segura M.T."/>
            <person name="Richter M."/>
            <person name="von Bergen M."/>
            <person name="Seifert J."/>
            <person name="Suarez A."/>
        </authorList>
    </citation>
    <scope>NUCLEOTIDE SEQUENCE</scope>
</reference>
<dbReference type="GO" id="GO:0003677">
    <property type="term" value="F:DNA binding"/>
    <property type="evidence" value="ECO:0007669"/>
    <property type="project" value="UniProtKB-KW"/>
</dbReference>
<protein>
    <recommendedName>
        <fullName evidence="5">GntR C-terminal domain-containing protein</fullName>
    </recommendedName>
</protein>